<reference evidence="3 4" key="1">
    <citation type="journal article" date="2019" name="Nat. Ecol. Evol.">
        <title>Megaphylogeny resolves global patterns of mushroom evolution.</title>
        <authorList>
            <person name="Varga T."/>
            <person name="Krizsan K."/>
            <person name="Foldi C."/>
            <person name="Dima B."/>
            <person name="Sanchez-Garcia M."/>
            <person name="Sanchez-Ramirez S."/>
            <person name="Szollosi G.J."/>
            <person name="Szarkandi J.G."/>
            <person name="Papp V."/>
            <person name="Albert L."/>
            <person name="Andreopoulos W."/>
            <person name="Angelini C."/>
            <person name="Antonin V."/>
            <person name="Barry K.W."/>
            <person name="Bougher N.L."/>
            <person name="Buchanan P."/>
            <person name="Buyck B."/>
            <person name="Bense V."/>
            <person name="Catcheside P."/>
            <person name="Chovatia M."/>
            <person name="Cooper J."/>
            <person name="Damon W."/>
            <person name="Desjardin D."/>
            <person name="Finy P."/>
            <person name="Geml J."/>
            <person name="Haridas S."/>
            <person name="Hughes K."/>
            <person name="Justo A."/>
            <person name="Karasinski D."/>
            <person name="Kautmanova I."/>
            <person name="Kiss B."/>
            <person name="Kocsube S."/>
            <person name="Kotiranta H."/>
            <person name="LaButti K.M."/>
            <person name="Lechner B.E."/>
            <person name="Liimatainen K."/>
            <person name="Lipzen A."/>
            <person name="Lukacs Z."/>
            <person name="Mihaltcheva S."/>
            <person name="Morgado L.N."/>
            <person name="Niskanen T."/>
            <person name="Noordeloos M.E."/>
            <person name="Ohm R.A."/>
            <person name="Ortiz-Santana B."/>
            <person name="Ovrebo C."/>
            <person name="Racz N."/>
            <person name="Riley R."/>
            <person name="Savchenko A."/>
            <person name="Shiryaev A."/>
            <person name="Soop K."/>
            <person name="Spirin V."/>
            <person name="Szebenyi C."/>
            <person name="Tomsovsky M."/>
            <person name="Tulloss R.E."/>
            <person name="Uehling J."/>
            <person name="Grigoriev I.V."/>
            <person name="Vagvolgyi C."/>
            <person name="Papp T."/>
            <person name="Martin F.M."/>
            <person name="Miettinen O."/>
            <person name="Hibbett D.S."/>
            <person name="Nagy L.G."/>
        </authorList>
    </citation>
    <scope>NUCLEOTIDE SEQUENCE [LARGE SCALE GENOMIC DNA]</scope>
    <source>
        <strain evidence="3 4">FP101781</strain>
    </source>
</reference>
<feature type="non-terminal residue" evidence="3">
    <location>
        <position position="1"/>
    </location>
</feature>
<feature type="region of interest" description="Disordered" evidence="1">
    <location>
        <begin position="203"/>
        <end position="248"/>
    </location>
</feature>
<dbReference type="STRING" id="71717.A0A4Y7SQY1"/>
<keyword evidence="4" id="KW-1185">Reference proteome</keyword>
<gene>
    <name evidence="3" type="ORF">FA13DRAFT_1638841</name>
</gene>
<dbReference type="EMBL" id="QPFP01000068">
    <property type="protein sequence ID" value="TEB24267.1"/>
    <property type="molecule type" value="Genomic_DNA"/>
</dbReference>
<feature type="compositionally biased region" description="Basic and acidic residues" evidence="1">
    <location>
        <begin position="218"/>
        <end position="229"/>
    </location>
</feature>
<dbReference type="PROSITE" id="PS50075">
    <property type="entry name" value="CARRIER"/>
    <property type="match status" value="1"/>
</dbReference>
<dbReference type="AlphaFoldDB" id="A0A4Y7SQY1"/>
<name>A0A4Y7SQY1_COPMI</name>
<dbReference type="OrthoDB" id="3269297at2759"/>
<organism evidence="3 4">
    <name type="scientific">Coprinellus micaceus</name>
    <name type="common">Glistening ink-cap mushroom</name>
    <name type="synonym">Coprinus micaceus</name>
    <dbReference type="NCBI Taxonomy" id="71717"/>
    <lineage>
        <taxon>Eukaryota</taxon>
        <taxon>Fungi</taxon>
        <taxon>Dikarya</taxon>
        <taxon>Basidiomycota</taxon>
        <taxon>Agaricomycotina</taxon>
        <taxon>Agaricomycetes</taxon>
        <taxon>Agaricomycetidae</taxon>
        <taxon>Agaricales</taxon>
        <taxon>Agaricineae</taxon>
        <taxon>Psathyrellaceae</taxon>
        <taxon>Coprinellus</taxon>
    </lineage>
</organism>
<evidence type="ECO:0000313" key="3">
    <source>
        <dbReference type="EMBL" id="TEB24267.1"/>
    </source>
</evidence>
<feature type="domain" description="Carrier" evidence="2">
    <location>
        <begin position="213"/>
        <end position="248"/>
    </location>
</feature>
<feature type="compositionally biased region" description="Acidic residues" evidence="1">
    <location>
        <begin position="230"/>
        <end position="248"/>
    </location>
</feature>
<evidence type="ECO:0000259" key="2">
    <source>
        <dbReference type="PROSITE" id="PS50075"/>
    </source>
</evidence>
<accession>A0A4Y7SQY1</accession>
<dbReference type="Proteomes" id="UP000298030">
    <property type="component" value="Unassembled WGS sequence"/>
</dbReference>
<sequence>TPSQRMRLMSANLAQTSSTYLISKAPITSADLPFKPVLEAPPPLPEPNWSLATVPVKGYQSRAQMEAHINELTQSLRHAQDHIKARNLIIEGAHAQLVVQDMNLHAQNRVIEACEKKTKKSDRTILFPHGHGHCLTGDDFTASITAQATKAAEETAKKKKRIEERAQNRSKADLVNTRWKEVTDEWNRRKAEHAEECARLLAAGTRKSDLPKAPTRALKKDVVAEVERELEGEDSDDDEPADEEDGGD</sequence>
<protein>
    <recommendedName>
        <fullName evidence="2">Carrier domain-containing protein</fullName>
    </recommendedName>
</protein>
<comment type="caution">
    <text evidence="3">The sequence shown here is derived from an EMBL/GenBank/DDBJ whole genome shotgun (WGS) entry which is preliminary data.</text>
</comment>
<evidence type="ECO:0000256" key="1">
    <source>
        <dbReference type="SAM" id="MobiDB-lite"/>
    </source>
</evidence>
<proteinExistence type="predicted"/>
<dbReference type="InterPro" id="IPR009081">
    <property type="entry name" value="PP-bd_ACP"/>
</dbReference>
<evidence type="ECO:0000313" key="4">
    <source>
        <dbReference type="Proteomes" id="UP000298030"/>
    </source>
</evidence>